<keyword evidence="1" id="KW-0150">Chloroplast</keyword>
<dbReference type="EMBL" id="MN367918">
    <property type="protein sequence ID" value="QPD06565.1"/>
    <property type="molecule type" value="Genomic_DNA"/>
</dbReference>
<geneLocation type="chloroplast" evidence="1"/>
<organism evidence="1">
    <name type="scientific">Handeliodendron bodinieri</name>
    <dbReference type="NCBI Taxonomy" id="290952"/>
    <lineage>
        <taxon>Eukaryota</taxon>
        <taxon>Viridiplantae</taxon>
        <taxon>Streptophyta</taxon>
        <taxon>Embryophyta</taxon>
        <taxon>Tracheophyta</taxon>
        <taxon>Spermatophyta</taxon>
        <taxon>Magnoliopsida</taxon>
        <taxon>eudicotyledons</taxon>
        <taxon>Gunneridae</taxon>
        <taxon>Pentapetalae</taxon>
        <taxon>rosids</taxon>
        <taxon>malvids</taxon>
        <taxon>Sapindales</taxon>
        <taxon>Sapindaceae</taxon>
        <taxon>Hippocastanoideae</taxon>
        <taxon>Hippocastaneae</taxon>
        <taxon>Handeliodendron</taxon>
    </lineage>
</organism>
<dbReference type="GeneID" id="63881725"/>
<accession>A0A7S8FI90</accession>
<evidence type="ECO:0000313" key="1">
    <source>
        <dbReference type="EMBL" id="QPD06565.1"/>
    </source>
</evidence>
<name>A0A7S8FI90_9ROSI</name>
<protein>
    <submittedName>
        <fullName evidence="1">50S ribosomal protein L22</fullName>
    </submittedName>
</protein>
<dbReference type="AlphaFoldDB" id="A0A7S8FI90"/>
<dbReference type="GO" id="GO:0005840">
    <property type="term" value="C:ribosome"/>
    <property type="evidence" value="ECO:0007669"/>
    <property type="project" value="UniProtKB-KW"/>
</dbReference>
<reference evidence="1" key="2">
    <citation type="submission" date="2019-08" db="EMBL/GenBank/DDBJ databases">
        <authorList>
            <person name="Duan N."/>
        </authorList>
    </citation>
    <scope>NUCLEOTIDE SEQUENCE</scope>
</reference>
<keyword evidence="1" id="KW-0934">Plastid</keyword>
<reference evidence="1" key="1">
    <citation type="journal article" date="2019" name="Mitochondrial DNA Part B Resour">
        <title>The complete mitochondrial genome information of Hynobius unisacculus (Amphibia, Caudata, Hynobiidae) and the phylogenetic implication.</title>
        <authorList>
            <person name="Suk H.Y."/>
            <person name="Kim D.-Y."/>
            <person name="Cha S."/>
            <person name="Min M.-S."/>
        </authorList>
    </citation>
    <scope>NUCLEOTIDE SEQUENCE</scope>
</reference>
<keyword evidence="1" id="KW-0687">Ribonucleoprotein</keyword>
<keyword evidence="1" id="KW-0689">Ribosomal protein</keyword>
<gene>
    <name evidence="1" type="primary">rpl22</name>
</gene>
<proteinExistence type="predicted"/>
<dbReference type="RefSeq" id="YP_010043283.1">
    <property type="nucleotide sequence ID" value="NC_054241.1"/>
</dbReference>
<sequence length="68" mass="7860">MNWENLCRLSISVDMQKMIIDPVVNKVNMDSLVRGGPYDKKNLMILELMPYRACYPIFLIGLFCSSKC</sequence>